<name>A0A8S9I8X8_BRACR</name>
<gene>
    <name evidence="2" type="ORF">F2Q68_00026800</name>
</gene>
<dbReference type="Proteomes" id="UP000712281">
    <property type="component" value="Unassembled WGS sequence"/>
</dbReference>
<dbReference type="AlphaFoldDB" id="A0A8S9I8X8"/>
<sequence>MRVGLFLCSGPYGPSSLWPVDTALRSNEYDEDYREEHAIEHQSLAMEERVIHHSSKTEEAKSIDGNCSPIDPHSTPTSEGPMRPRRAMDGRVLQISRENIADTPEMANGPDNLFLQQRRDPEYQHRVIDELSATACGLETRYEYQKRTRGRKSIDGPIPPSIDDCLEFGRRAYDQNGQRIFHCKKRDERTSESFWKELQCMSALIYVFQDMQRDTLSPCQSHALTTKKSISWLTTRTDEMKQDIATIQQQQMTRARASKSIDGDSHKSIDSRLALFEERLQSFEDILDKGSIGHLERRMHTVEGTVAVLKNHWTRAEEAIRSFIGDVKKLSCPFSCKKSGWRIVNNINILLFFLWCIVENDGVDGVLVEAAVAVTSGEENDGKDDVPEDKGSESVMEGDKDGGEEEDDNEYRCIVENDGMDDVLVEAAVAVTSGEENDGKDDVPEDKGSESVMEGDKDGRGGGRQRGMKEGIMCRTRNRNYGNDV</sequence>
<comment type="caution">
    <text evidence="2">The sequence shown here is derived from an EMBL/GenBank/DDBJ whole genome shotgun (WGS) entry which is preliminary data.</text>
</comment>
<feature type="compositionally biased region" description="Basic and acidic residues" evidence="1">
    <location>
        <begin position="440"/>
        <end position="461"/>
    </location>
</feature>
<feature type="region of interest" description="Disordered" evidence="1">
    <location>
        <begin position="431"/>
        <end position="485"/>
    </location>
</feature>
<dbReference type="EMBL" id="QGKW02001911">
    <property type="protein sequence ID" value="KAF2565842.1"/>
    <property type="molecule type" value="Genomic_DNA"/>
</dbReference>
<organism evidence="2 3">
    <name type="scientific">Brassica cretica</name>
    <name type="common">Mustard</name>
    <dbReference type="NCBI Taxonomy" id="69181"/>
    <lineage>
        <taxon>Eukaryota</taxon>
        <taxon>Viridiplantae</taxon>
        <taxon>Streptophyta</taxon>
        <taxon>Embryophyta</taxon>
        <taxon>Tracheophyta</taxon>
        <taxon>Spermatophyta</taxon>
        <taxon>Magnoliopsida</taxon>
        <taxon>eudicotyledons</taxon>
        <taxon>Gunneridae</taxon>
        <taxon>Pentapetalae</taxon>
        <taxon>rosids</taxon>
        <taxon>malvids</taxon>
        <taxon>Brassicales</taxon>
        <taxon>Brassicaceae</taxon>
        <taxon>Brassiceae</taxon>
        <taxon>Brassica</taxon>
    </lineage>
</organism>
<evidence type="ECO:0000256" key="1">
    <source>
        <dbReference type="SAM" id="MobiDB-lite"/>
    </source>
</evidence>
<protein>
    <submittedName>
        <fullName evidence="2">Uncharacterized protein</fullName>
    </submittedName>
</protein>
<proteinExistence type="predicted"/>
<evidence type="ECO:0000313" key="2">
    <source>
        <dbReference type="EMBL" id="KAF2565842.1"/>
    </source>
</evidence>
<feature type="region of interest" description="Disordered" evidence="1">
    <location>
        <begin position="378"/>
        <end position="408"/>
    </location>
</feature>
<feature type="region of interest" description="Disordered" evidence="1">
    <location>
        <begin position="57"/>
        <end position="85"/>
    </location>
</feature>
<feature type="compositionally biased region" description="Basic and acidic residues" evidence="1">
    <location>
        <begin position="383"/>
        <end position="401"/>
    </location>
</feature>
<reference evidence="2" key="1">
    <citation type="submission" date="2019-12" db="EMBL/GenBank/DDBJ databases">
        <title>Genome sequencing and annotation of Brassica cretica.</title>
        <authorList>
            <person name="Studholme D.J."/>
            <person name="Sarris P.F."/>
        </authorList>
    </citation>
    <scope>NUCLEOTIDE SEQUENCE</scope>
    <source>
        <strain evidence="2">PFS-001/15</strain>
        <tissue evidence="2">Leaf</tissue>
    </source>
</reference>
<evidence type="ECO:0000313" key="3">
    <source>
        <dbReference type="Proteomes" id="UP000712281"/>
    </source>
</evidence>
<accession>A0A8S9I8X8</accession>